<dbReference type="Proteomes" id="UP000679950">
    <property type="component" value="Unassembled WGS sequence"/>
</dbReference>
<dbReference type="RefSeq" id="WP_212966510.1">
    <property type="nucleotide sequence ID" value="NZ_BORB01000021.1"/>
</dbReference>
<gene>
    <name evidence="1" type="ORF">J8TS2_25590</name>
</gene>
<reference evidence="1 2" key="1">
    <citation type="submission" date="2021-03" db="EMBL/GenBank/DDBJ databases">
        <title>Antimicrobial resistance genes in bacteria isolated from Japanese honey, and their potential for conferring macrolide and lincosamide resistance in the American foulbrood pathogen Paenibacillus larvae.</title>
        <authorList>
            <person name="Okamoto M."/>
            <person name="Kumagai M."/>
            <person name="Kanamori H."/>
            <person name="Takamatsu D."/>
        </authorList>
    </citation>
    <scope>NUCLEOTIDE SEQUENCE [LARGE SCALE GENOMIC DNA]</scope>
    <source>
        <strain evidence="1 2">J8TS2</strain>
    </source>
</reference>
<proteinExistence type="predicted"/>
<evidence type="ECO:0000313" key="2">
    <source>
        <dbReference type="Proteomes" id="UP000679950"/>
    </source>
</evidence>
<organism evidence="1 2">
    <name type="scientific">Lederbergia ruris</name>
    <dbReference type="NCBI Taxonomy" id="217495"/>
    <lineage>
        <taxon>Bacteria</taxon>
        <taxon>Bacillati</taxon>
        <taxon>Bacillota</taxon>
        <taxon>Bacilli</taxon>
        <taxon>Bacillales</taxon>
        <taxon>Bacillaceae</taxon>
        <taxon>Lederbergia</taxon>
    </lineage>
</organism>
<accession>A0ABQ4KJV5</accession>
<dbReference type="EMBL" id="BORB01000021">
    <property type="protein sequence ID" value="GIN58240.1"/>
    <property type="molecule type" value="Genomic_DNA"/>
</dbReference>
<keyword evidence="2" id="KW-1185">Reference proteome</keyword>
<sequence length="55" mass="6820">MKRKIIRSEKLPDWFQNEEHLNTQEWNEETLAKKRRLQEVQEKYKQQQGATVTYI</sequence>
<name>A0ABQ4KJV5_9BACI</name>
<protein>
    <submittedName>
        <fullName evidence="1">Uncharacterized protein</fullName>
    </submittedName>
</protein>
<evidence type="ECO:0000313" key="1">
    <source>
        <dbReference type="EMBL" id="GIN58240.1"/>
    </source>
</evidence>
<comment type="caution">
    <text evidence="1">The sequence shown here is derived from an EMBL/GenBank/DDBJ whole genome shotgun (WGS) entry which is preliminary data.</text>
</comment>